<organism evidence="1 2">
    <name type="scientific">Mycena rosella</name>
    <name type="common">Pink bonnet</name>
    <name type="synonym">Agaricus rosellus</name>
    <dbReference type="NCBI Taxonomy" id="1033263"/>
    <lineage>
        <taxon>Eukaryota</taxon>
        <taxon>Fungi</taxon>
        <taxon>Dikarya</taxon>
        <taxon>Basidiomycota</taxon>
        <taxon>Agaricomycotina</taxon>
        <taxon>Agaricomycetes</taxon>
        <taxon>Agaricomycetidae</taxon>
        <taxon>Agaricales</taxon>
        <taxon>Marasmiineae</taxon>
        <taxon>Mycenaceae</taxon>
        <taxon>Mycena</taxon>
    </lineage>
</organism>
<dbReference type="AlphaFoldDB" id="A0AAD7DRF5"/>
<gene>
    <name evidence="1" type="ORF">B0H17DRAFT_1197960</name>
</gene>
<name>A0AAD7DRF5_MYCRO</name>
<evidence type="ECO:0000313" key="2">
    <source>
        <dbReference type="Proteomes" id="UP001221757"/>
    </source>
</evidence>
<reference evidence="1" key="1">
    <citation type="submission" date="2023-03" db="EMBL/GenBank/DDBJ databases">
        <title>Massive genome expansion in bonnet fungi (Mycena s.s.) driven by repeated elements and novel gene families across ecological guilds.</title>
        <authorList>
            <consortium name="Lawrence Berkeley National Laboratory"/>
            <person name="Harder C.B."/>
            <person name="Miyauchi S."/>
            <person name="Viragh M."/>
            <person name="Kuo A."/>
            <person name="Thoen E."/>
            <person name="Andreopoulos B."/>
            <person name="Lu D."/>
            <person name="Skrede I."/>
            <person name="Drula E."/>
            <person name="Henrissat B."/>
            <person name="Morin E."/>
            <person name="Kohler A."/>
            <person name="Barry K."/>
            <person name="LaButti K."/>
            <person name="Morin E."/>
            <person name="Salamov A."/>
            <person name="Lipzen A."/>
            <person name="Mereny Z."/>
            <person name="Hegedus B."/>
            <person name="Baldrian P."/>
            <person name="Stursova M."/>
            <person name="Weitz H."/>
            <person name="Taylor A."/>
            <person name="Grigoriev I.V."/>
            <person name="Nagy L.G."/>
            <person name="Martin F."/>
            <person name="Kauserud H."/>
        </authorList>
    </citation>
    <scope>NUCLEOTIDE SEQUENCE</scope>
    <source>
        <strain evidence="1">CBHHK067</strain>
    </source>
</reference>
<keyword evidence="2" id="KW-1185">Reference proteome</keyword>
<evidence type="ECO:0000313" key="1">
    <source>
        <dbReference type="EMBL" id="KAJ7696445.1"/>
    </source>
</evidence>
<comment type="caution">
    <text evidence="1">The sequence shown here is derived from an EMBL/GenBank/DDBJ whole genome shotgun (WGS) entry which is preliminary data.</text>
</comment>
<protein>
    <submittedName>
        <fullName evidence="1">Uncharacterized protein</fullName>
    </submittedName>
</protein>
<dbReference type="EMBL" id="JARKIE010000034">
    <property type="protein sequence ID" value="KAJ7696445.1"/>
    <property type="molecule type" value="Genomic_DNA"/>
</dbReference>
<proteinExistence type="predicted"/>
<dbReference type="Proteomes" id="UP001221757">
    <property type="component" value="Unassembled WGS sequence"/>
</dbReference>
<accession>A0AAD7DRF5</accession>
<sequence length="212" mass="23872">MVPSHVLLEPPLLAIQPGSLRHLPSGPKSLGSDYYIETFVLALHRAPKITQTDVFSVAYCHTRGTNDYPFLLVHLRHETLRARPVLMRLRGFDGPPAVKQTWDWMYDTNEEPSTCVIEGNCVSEVVDAKRYDVSHTIVFPKETTPSIVDWRRWQSRGIRSVQSPRDRVLDERIALLLHTIPLADDVRNLAATDATTSYLTEGGFTVGPTLVL</sequence>